<name>A0A2Z2MB13_THEPR</name>
<dbReference type="KEGG" id="tprf:A3L09_04930"/>
<feature type="transmembrane region" description="Helical" evidence="1">
    <location>
        <begin position="40"/>
        <end position="55"/>
    </location>
</feature>
<keyword evidence="3" id="KW-1185">Reference proteome</keyword>
<evidence type="ECO:0000313" key="3">
    <source>
        <dbReference type="Proteomes" id="UP000250179"/>
    </source>
</evidence>
<dbReference type="OrthoDB" id="97196at2157"/>
<gene>
    <name evidence="2" type="ORF">A3L09_04930</name>
</gene>
<feature type="transmembrane region" description="Helical" evidence="1">
    <location>
        <begin position="60"/>
        <end position="77"/>
    </location>
</feature>
<protein>
    <submittedName>
        <fullName evidence="2">Uncharacterized protein</fullName>
    </submittedName>
</protein>
<proteinExistence type="predicted"/>
<keyword evidence="1" id="KW-0812">Transmembrane</keyword>
<keyword evidence="1" id="KW-0472">Membrane</keyword>
<organism evidence="2 3">
    <name type="scientific">Thermococcus profundus</name>
    <dbReference type="NCBI Taxonomy" id="49899"/>
    <lineage>
        <taxon>Archaea</taxon>
        <taxon>Methanobacteriati</taxon>
        <taxon>Methanobacteriota</taxon>
        <taxon>Thermococci</taxon>
        <taxon>Thermococcales</taxon>
        <taxon>Thermococcaceae</taxon>
        <taxon>Thermococcus</taxon>
    </lineage>
</organism>
<dbReference type="AlphaFoldDB" id="A0A2Z2MB13"/>
<reference evidence="2 3" key="1">
    <citation type="submission" date="2016-03" db="EMBL/GenBank/DDBJ databases">
        <title>Complete genome sequence of Thermococcus profundus strain DT5432.</title>
        <authorList>
            <person name="Oger P.M."/>
        </authorList>
    </citation>
    <scope>NUCLEOTIDE SEQUENCE [LARGE SCALE GENOMIC DNA]</scope>
    <source>
        <strain evidence="2 3">DT 5432</strain>
    </source>
</reference>
<evidence type="ECO:0000313" key="2">
    <source>
        <dbReference type="EMBL" id="ASJ02649.1"/>
    </source>
</evidence>
<keyword evidence="1" id="KW-1133">Transmembrane helix</keyword>
<dbReference type="GeneID" id="33319734"/>
<accession>A0A2Z2MB13</accession>
<evidence type="ECO:0000256" key="1">
    <source>
        <dbReference type="SAM" id="Phobius"/>
    </source>
</evidence>
<dbReference type="Proteomes" id="UP000250179">
    <property type="component" value="Chromosome"/>
</dbReference>
<sequence length="78" mass="9074">MGKRLGALLVLLGLLLLLRHSALGMELRNLLEPYRYEIKEYFWGITFIAAGLYMITERALRKAVLTLYIIYLLLYLVV</sequence>
<dbReference type="EMBL" id="CP014862">
    <property type="protein sequence ID" value="ASJ02649.1"/>
    <property type="molecule type" value="Genomic_DNA"/>
</dbReference>
<dbReference type="RefSeq" id="WP_088857908.1">
    <property type="nucleotide sequence ID" value="NZ_CP014862.1"/>
</dbReference>